<reference evidence="1 2" key="1">
    <citation type="submission" date="2024-09" db="EMBL/GenBank/DDBJ databases">
        <title>Novel species of the genus Pelomonas and Roseateles isolated from streams.</title>
        <authorList>
            <person name="Lu H."/>
        </authorList>
    </citation>
    <scope>NUCLEOTIDE SEQUENCE [LARGE SCALE GENOMIC DNA]</scope>
    <source>
        <strain evidence="1 2">BYS96W</strain>
    </source>
</reference>
<dbReference type="EMBL" id="JBIGIA010000019">
    <property type="protein sequence ID" value="MFG6459167.1"/>
    <property type="molecule type" value="Genomic_DNA"/>
</dbReference>
<gene>
    <name evidence="1" type="ORF">ACG00X_20220</name>
</gene>
<dbReference type="Proteomes" id="UP001606305">
    <property type="component" value="Unassembled WGS sequence"/>
</dbReference>
<accession>A0ABW7GBD3</accession>
<dbReference type="Gene3D" id="3.40.1760.10">
    <property type="entry name" value="YfbM-like super family"/>
    <property type="match status" value="1"/>
</dbReference>
<evidence type="ECO:0000313" key="1">
    <source>
        <dbReference type="EMBL" id="MFG6459167.1"/>
    </source>
</evidence>
<dbReference type="RefSeq" id="WP_394490882.1">
    <property type="nucleotide sequence ID" value="NZ_JBIGIA010000019.1"/>
</dbReference>
<evidence type="ECO:0000313" key="2">
    <source>
        <dbReference type="Proteomes" id="UP001606305"/>
    </source>
</evidence>
<organism evidence="1 2">
    <name type="scientific">Pelomonas nitida</name>
    <dbReference type="NCBI Taxonomy" id="3299027"/>
    <lineage>
        <taxon>Bacteria</taxon>
        <taxon>Pseudomonadati</taxon>
        <taxon>Pseudomonadota</taxon>
        <taxon>Betaproteobacteria</taxon>
        <taxon>Burkholderiales</taxon>
        <taxon>Sphaerotilaceae</taxon>
        <taxon>Roseateles</taxon>
    </lineage>
</organism>
<dbReference type="Pfam" id="PF08974">
    <property type="entry name" value="DUF1877"/>
    <property type="match status" value="1"/>
</dbReference>
<dbReference type="InterPro" id="IPR035944">
    <property type="entry name" value="YfbM-like_sf"/>
</dbReference>
<dbReference type="InterPro" id="IPR015068">
    <property type="entry name" value="DUF1877"/>
</dbReference>
<comment type="caution">
    <text evidence="1">The sequence shown here is derived from an EMBL/GenBank/DDBJ whole genome shotgun (WGS) entry which is preliminary data.</text>
</comment>
<dbReference type="SUPFAM" id="SSF111069">
    <property type="entry name" value="Hypothetical protein yfbM"/>
    <property type="match status" value="1"/>
</dbReference>
<name>A0ABW7GBD3_9BURK</name>
<sequence length="163" mass="17755">MSMIGNYLPLSPAELAVIVQNPPQAEALAYPENGDLPPDALDIDKSWHLIHFLLNGETWGGDGPLSQVVLGGTELPDTDAGYGPFRYLRPEEVQATSQALAAVSSEELLSRFDADRAHEAEIYPQGWSGDDGEREYVQSNFQSLQQLYSKAAATGKAMLLYLS</sequence>
<protein>
    <submittedName>
        <fullName evidence="1">YfbM family protein</fullName>
    </submittedName>
</protein>
<keyword evidence="2" id="KW-1185">Reference proteome</keyword>
<proteinExistence type="predicted"/>